<dbReference type="eggNOG" id="COG2812">
    <property type="taxonomic scope" value="Bacteria"/>
</dbReference>
<dbReference type="EMBL" id="JGZO01000002">
    <property type="protein sequence ID" value="KFI95568.1"/>
    <property type="molecule type" value="Genomic_DNA"/>
</dbReference>
<dbReference type="CDD" id="cd18137">
    <property type="entry name" value="HLD_clamp_pol_III_gamma_tau"/>
    <property type="match status" value="1"/>
</dbReference>
<evidence type="ECO:0000256" key="4">
    <source>
        <dbReference type="ARBA" id="ARBA00022695"/>
    </source>
</evidence>
<feature type="compositionally biased region" description="Low complexity" evidence="12">
    <location>
        <begin position="1136"/>
        <end position="1149"/>
    </location>
</feature>
<dbReference type="SUPFAM" id="SSF52540">
    <property type="entry name" value="P-loop containing nucleoside triphosphate hydrolases"/>
    <property type="match status" value="1"/>
</dbReference>
<dbReference type="EC" id="2.7.7.7" evidence="2"/>
<feature type="domain" description="AAA+ ATPase" evidence="13">
    <location>
        <begin position="36"/>
        <end position="177"/>
    </location>
</feature>
<keyword evidence="15" id="KW-1185">Reference proteome</keyword>
<feature type="region of interest" description="Disordered" evidence="12">
    <location>
        <begin position="524"/>
        <end position="654"/>
    </location>
</feature>
<dbReference type="InterPro" id="IPR008921">
    <property type="entry name" value="DNA_pol3_clamp-load_cplx_C"/>
</dbReference>
<evidence type="ECO:0000256" key="5">
    <source>
        <dbReference type="ARBA" id="ARBA00022705"/>
    </source>
</evidence>
<feature type="compositionally biased region" description="Polar residues" evidence="12">
    <location>
        <begin position="1196"/>
        <end position="1205"/>
    </location>
</feature>
<evidence type="ECO:0000256" key="1">
    <source>
        <dbReference type="ARBA" id="ARBA00006360"/>
    </source>
</evidence>
<dbReference type="GO" id="GO:0003677">
    <property type="term" value="F:DNA binding"/>
    <property type="evidence" value="ECO:0007669"/>
    <property type="project" value="InterPro"/>
</dbReference>
<dbReference type="Pfam" id="PF22608">
    <property type="entry name" value="DNAX_ATPase_lid"/>
    <property type="match status" value="1"/>
</dbReference>
<feature type="compositionally biased region" description="Low complexity" evidence="12">
    <location>
        <begin position="1015"/>
        <end position="1029"/>
    </location>
</feature>
<name>A0A087DJ68_9BIFI</name>
<sequence>MALALYRRYRPDTFEGVIGQDQVTVPLMRALDEGKLTHAYLFSGPRGCGKTSSARILARCINCVKGPTSHPCGECESCKDLATGGPGSIDVVEIDAASHNGVDDARELRERAGFAPARDRYKIFILDEAHMVTQQGFNALLKIVEEPPEHVMFIFATTEPDKVIGTIRSRTHHYPFRLVPAEVMGPYLETICEKEGIKPEPGVLKLAMRAGGGSMRDTLSVLDQLMVGSVNGVISHDSAVALLGFTPEALIGEAVDAVIDRNGEALYGVIQKVVVGGFDPRRFVEDLLARVRDLLVLTLAGDRAESVLSDTAEGENMGDLHRQASALGLPVLTSMADIINTTLGNMTGAISPRMRLELLAARLLAGRENAGAGAGIGGGSASAGSFGGASAGAGAGTPGEGAPAPAQRGGFAGSSRRGGFAGASRNQQGNAGAASAQNHPQSAAPTALRACNQGQPPAAHSGATVVASSPTDATGVRYTARPASGGGKSWATSDAETTAGKASAPVRAGGAASASEDAGGVAAAGVAGGQTDSGQSAAAETAATSTVSSAWGANQGEAAPHQGASGSGTPAPQSGSDQAAGATPHGGSAQSGTRNQAPVPAWGSHSPSAGAAQQGTSSQGQASQGQSSQGQPAASAGASAAGVPSGPDNRTPDQKWDAAVASLPEEIREYVSRDKVPTVAFETNAMGKSRLSMTFDRALSQHAFALAVATDEENSGKKASIVVLEAVRKQFGAATMIAPTPVAANGEKVESTRRMTPEQLTQVKKQIALAKAGLAAAGLMNFGSARKPSESREQHAAKAEDASAADADDASHRAGGTHSASGAATPGEPSGAGDARPVTSGQATVTQGASGSSTRGISRKTEVAGAAAGSSVDPRDENPHTADDHAAGAANAHDASAGVNDDEEDPWLRPSSASVQSSVQSDAETRPSERPVVSAQDRQSTAARQDSASSTSMPAAQTPSAGEGHHTKHVAVPDLSDDTDPWAAPAQAKASPATGAAMTAPAVPKTAVGGADPWQQPNQAASAPANAAPEVDPWQQGPAVATDPWANQQVPPPEEAPMDDDPWGQQPSAPRGGRSSFRDGGRPGTPAQGMADDSWGQTAGTPAAAPAGFAEPNASGMRPGGLGNVVAGVGAGTGRGAATPGTPASTPSVDPDEDEYSMSDESLGSATAMSLDDLKKFFEVKKTENFAADDPKNPRNIAQSNKHDD</sequence>
<dbReference type="InterPro" id="IPR050238">
    <property type="entry name" value="DNA_Rep/Repair_Clamp_Loader"/>
</dbReference>
<dbReference type="Gene3D" id="1.10.8.60">
    <property type="match status" value="1"/>
</dbReference>
<organism evidence="14 15">
    <name type="scientific">Bifidobacterium scardovii</name>
    <dbReference type="NCBI Taxonomy" id="158787"/>
    <lineage>
        <taxon>Bacteria</taxon>
        <taxon>Bacillati</taxon>
        <taxon>Actinomycetota</taxon>
        <taxon>Actinomycetes</taxon>
        <taxon>Bifidobacteriales</taxon>
        <taxon>Bifidobacteriaceae</taxon>
        <taxon>Bifidobacterium</taxon>
    </lineage>
</organism>
<comment type="catalytic activity">
    <reaction evidence="11">
        <text>DNA(n) + a 2'-deoxyribonucleoside 5'-triphosphate = DNA(n+1) + diphosphate</text>
        <dbReference type="Rhea" id="RHEA:22508"/>
        <dbReference type="Rhea" id="RHEA-COMP:17339"/>
        <dbReference type="Rhea" id="RHEA-COMP:17340"/>
        <dbReference type="ChEBI" id="CHEBI:33019"/>
        <dbReference type="ChEBI" id="CHEBI:61560"/>
        <dbReference type="ChEBI" id="CHEBI:173112"/>
        <dbReference type="EC" id="2.7.7.7"/>
    </reaction>
</comment>
<evidence type="ECO:0000259" key="13">
    <source>
        <dbReference type="SMART" id="SM00382"/>
    </source>
</evidence>
<feature type="compositionally biased region" description="Low complexity" evidence="12">
    <location>
        <begin position="606"/>
        <end position="647"/>
    </location>
</feature>
<keyword evidence="7" id="KW-0547">Nucleotide-binding</keyword>
<dbReference type="Pfam" id="PF12169">
    <property type="entry name" value="DNA_pol3_gamma3"/>
    <property type="match status" value="1"/>
</dbReference>
<keyword evidence="5" id="KW-0235">DNA replication</keyword>
<dbReference type="GO" id="GO:0005524">
    <property type="term" value="F:ATP binding"/>
    <property type="evidence" value="ECO:0007669"/>
    <property type="project" value="UniProtKB-KW"/>
</dbReference>
<evidence type="ECO:0000313" key="14">
    <source>
        <dbReference type="EMBL" id="KFI95568.1"/>
    </source>
</evidence>
<dbReference type="GO" id="GO:0046872">
    <property type="term" value="F:metal ion binding"/>
    <property type="evidence" value="ECO:0007669"/>
    <property type="project" value="UniProtKB-KW"/>
</dbReference>
<keyword evidence="8" id="KW-0862">Zinc</keyword>
<feature type="compositionally biased region" description="Low complexity" evidence="12">
    <location>
        <begin position="813"/>
        <end position="825"/>
    </location>
</feature>
<feature type="compositionally biased region" description="Polar residues" evidence="12">
    <location>
        <begin position="936"/>
        <end position="960"/>
    </location>
</feature>
<evidence type="ECO:0000256" key="8">
    <source>
        <dbReference type="ARBA" id="ARBA00022833"/>
    </source>
</evidence>
<dbReference type="InterPro" id="IPR003593">
    <property type="entry name" value="AAA+_ATPase"/>
</dbReference>
<comment type="similarity">
    <text evidence="1">Belongs to the DnaX/STICHEL family.</text>
</comment>
<feature type="compositionally biased region" description="Low complexity" evidence="12">
    <location>
        <begin position="1098"/>
        <end position="1108"/>
    </location>
</feature>
<dbReference type="PANTHER" id="PTHR11669">
    <property type="entry name" value="REPLICATION FACTOR C / DNA POLYMERASE III GAMMA-TAU SUBUNIT"/>
    <property type="match status" value="1"/>
</dbReference>
<proteinExistence type="inferred from homology"/>
<feature type="region of interest" description="Disordered" evidence="12">
    <location>
        <begin position="1183"/>
        <end position="1205"/>
    </location>
</feature>
<evidence type="ECO:0000256" key="3">
    <source>
        <dbReference type="ARBA" id="ARBA00022679"/>
    </source>
</evidence>
<feature type="compositionally biased region" description="Basic and acidic residues" evidence="12">
    <location>
        <begin position="787"/>
        <end position="801"/>
    </location>
</feature>
<feature type="compositionally biased region" description="Polar residues" evidence="12">
    <location>
        <begin position="567"/>
        <end position="577"/>
    </location>
</feature>
<dbReference type="SUPFAM" id="SSF48019">
    <property type="entry name" value="post-AAA+ oligomerization domain-like"/>
    <property type="match status" value="1"/>
</dbReference>
<evidence type="ECO:0000256" key="2">
    <source>
        <dbReference type="ARBA" id="ARBA00012417"/>
    </source>
</evidence>
<keyword evidence="9" id="KW-0067">ATP-binding</keyword>
<feature type="region of interest" description="Disordered" evidence="12">
    <location>
        <begin position="785"/>
        <end position="1164"/>
    </location>
</feature>
<dbReference type="FunFam" id="3.40.50.300:FF:000014">
    <property type="entry name" value="DNA polymerase III subunit gamma/tau"/>
    <property type="match status" value="1"/>
</dbReference>
<dbReference type="GO" id="GO:0003887">
    <property type="term" value="F:DNA-directed DNA polymerase activity"/>
    <property type="evidence" value="ECO:0007669"/>
    <property type="project" value="UniProtKB-KW"/>
</dbReference>
<dbReference type="InterPro" id="IPR012763">
    <property type="entry name" value="DNA_pol_III_sug/sutau_N"/>
</dbReference>
<feature type="region of interest" description="Disordered" evidence="12">
    <location>
        <begin position="476"/>
        <end position="512"/>
    </location>
</feature>
<feature type="compositionally biased region" description="Low complexity" evidence="12">
    <location>
        <begin position="400"/>
        <end position="438"/>
    </location>
</feature>
<evidence type="ECO:0000256" key="11">
    <source>
        <dbReference type="ARBA" id="ARBA00049244"/>
    </source>
</evidence>
<dbReference type="SMART" id="SM00382">
    <property type="entry name" value="AAA"/>
    <property type="match status" value="1"/>
</dbReference>
<feature type="region of interest" description="Disordered" evidence="12">
    <location>
        <begin position="388"/>
        <end position="446"/>
    </location>
</feature>
<dbReference type="STRING" id="158787.BSCA_0600"/>
<dbReference type="PANTHER" id="PTHR11669:SF0">
    <property type="entry name" value="PROTEIN STICHEL-LIKE 2"/>
    <property type="match status" value="1"/>
</dbReference>
<evidence type="ECO:0000313" key="15">
    <source>
        <dbReference type="Proteomes" id="UP000029033"/>
    </source>
</evidence>
<dbReference type="InterPro" id="IPR027417">
    <property type="entry name" value="P-loop_NTPase"/>
</dbReference>
<dbReference type="Gene3D" id="1.20.272.10">
    <property type="match status" value="1"/>
</dbReference>
<dbReference type="CDD" id="cd00009">
    <property type="entry name" value="AAA"/>
    <property type="match status" value="1"/>
</dbReference>
<evidence type="ECO:0000256" key="9">
    <source>
        <dbReference type="ARBA" id="ARBA00022840"/>
    </source>
</evidence>
<feature type="compositionally biased region" description="Low complexity" evidence="12">
    <location>
        <begin position="887"/>
        <end position="897"/>
    </location>
</feature>
<dbReference type="Gene3D" id="3.40.50.300">
    <property type="entry name" value="P-loop containing nucleotide triphosphate hydrolases"/>
    <property type="match status" value="1"/>
</dbReference>
<reference evidence="14 15" key="1">
    <citation type="submission" date="2014-03" db="EMBL/GenBank/DDBJ databases">
        <title>Genomics of Bifidobacteria.</title>
        <authorList>
            <person name="Ventura M."/>
            <person name="Milani C."/>
            <person name="Lugli G.A."/>
        </authorList>
    </citation>
    <scope>NUCLEOTIDE SEQUENCE [LARGE SCALE GENOMIC DNA]</scope>
    <source>
        <strain evidence="14 15">LMG 21589</strain>
    </source>
</reference>
<protein>
    <recommendedName>
        <fullName evidence="2">DNA-directed DNA polymerase</fullName>
        <ecNumber evidence="2">2.7.7.7</ecNumber>
    </recommendedName>
</protein>
<dbReference type="GO" id="GO:0006261">
    <property type="term" value="P:DNA-templated DNA replication"/>
    <property type="evidence" value="ECO:0007669"/>
    <property type="project" value="TreeGrafter"/>
</dbReference>
<dbReference type="Pfam" id="PF13177">
    <property type="entry name" value="DNA_pol3_delta2"/>
    <property type="match status" value="1"/>
</dbReference>
<dbReference type="GO" id="GO:0009360">
    <property type="term" value="C:DNA polymerase III complex"/>
    <property type="evidence" value="ECO:0007669"/>
    <property type="project" value="InterPro"/>
</dbReference>
<keyword evidence="6" id="KW-0479">Metal-binding</keyword>
<evidence type="ECO:0000256" key="7">
    <source>
        <dbReference type="ARBA" id="ARBA00022741"/>
    </source>
</evidence>
<evidence type="ECO:0000256" key="6">
    <source>
        <dbReference type="ARBA" id="ARBA00022723"/>
    </source>
</evidence>
<dbReference type="InterPro" id="IPR045085">
    <property type="entry name" value="HLD_clamp_pol_III_gamma_tau"/>
</dbReference>
<feature type="compositionally biased region" description="Low complexity" evidence="12">
    <location>
        <begin position="981"/>
        <end position="997"/>
    </location>
</feature>
<gene>
    <name evidence="14" type="ORF">BSCA_0600</name>
</gene>
<dbReference type="NCBIfam" id="TIGR02397">
    <property type="entry name" value="dnaX_nterm"/>
    <property type="match status" value="1"/>
</dbReference>
<feature type="compositionally biased region" description="Basic and acidic residues" evidence="12">
    <location>
        <begin position="1183"/>
        <end position="1193"/>
    </location>
</feature>
<accession>A0A087DJ68</accession>
<feature type="compositionally biased region" description="Low complexity" evidence="12">
    <location>
        <begin position="911"/>
        <end position="921"/>
    </location>
</feature>
<keyword evidence="3 14" id="KW-0808">Transferase</keyword>
<evidence type="ECO:0000256" key="12">
    <source>
        <dbReference type="SAM" id="MobiDB-lite"/>
    </source>
</evidence>
<feature type="region of interest" description="Disordered" evidence="12">
    <location>
        <begin position="451"/>
        <end position="470"/>
    </location>
</feature>
<dbReference type="InterPro" id="IPR022754">
    <property type="entry name" value="DNA_pol_III_gamma-3"/>
</dbReference>
<feature type="compositionally biased region" description="Gly residues" evidence="12">
    <location>
        <begin position="388"/>
        <end position="399"/>
    </location>
</feature>
<feature type="compositionally biased region" description="Low complexity" evidence="12">
    <location>
        <begin position="536"/>
        <end position="550"/>
    </location>
</feature>
<feature type="compositionally biased region" description="Basic and acidic residues" evidence="12">
    <location>
        <begin position="873"/>
        <end position="886"/>
    </location>
</feature>
<keyword evidence="10" id="KW-0239">DNA-directed DNA polymerase</keyword>
<feature type="compositionally biased region" description="Gly residues" evidence="12">
    <location>
        <begin position="1118"/>
        <end position="1135"/>
    </location>
</feature>
<dbReference type="AlphaFoldDB" id="A0A087DJ68"/>
<keyword evidence="4 14" id="KW-0548">Nucleotidyltransferase</keyword>
<feature type="compositionally biased region" description="Polar residues" evidence="12">
    <location>
        <begin position="839"/>
        <end position="856"/>
    </location>
</feature>
<evidence type="ECO:0000256" key="10">
    <source>
        <dbReference type="ARBA" id="ARBA00022932"/>
    </source>
</evidence>
<comment type="caution">
    <text evidence="14">The sequence shown here is derived from an EMBL/GenBank/DDBJ whole genome shotgun (WGS) entry which is preliminary data.</text>
</comment>
<dbReference type="Proteomes" id="UP000029033">
    <property type="component" value="Unassembled WGS sequence"/>
</dbReference>